<dbReference type="PROSITE" id="PS50893">
    <property type="entry name" value="ABC_TRANSPORTER_2"/>
    <property type="match status" value="1"/>
</dbReference>
<evidence type="ECO:0000313" key="7">
    <source>
        <dbReference type="Proteomes" id="UP001237448"/>
    </source>
</evidence>
<evidence type="ECO:0000256" key="4">
    <source>
        <dbReference type="ARBA" id="ARBA00022840"/>
    </source>
</evidence>
<evidence type="ECO:0000259" key="5">
    <source>
        <dbReference type="PROSITE" id="PS50893"/>
    </source>
</evidence>
<dbReference type="Pfam" id="PF00005">
    <property type="entry name" value="ABC_tran"/>
    <property type="match status" value="1"/>
</dbReference>
<gene>
    <name evidence="6" type="ORF">J3R73_000047</name>
</gene>
<name>A0ABU0F880_9HYPH</name>
<sequence length="360" mass="39183">MPSAAQGSVLSLENIDKTYGRSAKPALDRVSFDVAPGEFFSILGPSGSGKTTILRTIAGFEQPDFGRVVMAGEVVTHIPPNRRDVRTVFQSYALFPHMTVAENVQYPLRMQRMARAERTARAGDALELVAMGGFASRLPHELSGGQRQRVALARAIVSRPKIVLLDEPLGALDLRLRQQMQHTLVALQKELRMAFVYVTHDQGEALSMSDRVLVMQEGRIAQIGKPQDLYFAPKSEFVARFVGNSNMLPMRFASDGRSCVANIGGVNFPELTGNDPRAAIIAVRYDDVAVSEAGSMPGPAPVLKGVVENVLFLGTNFEVNVRCGDLRIMSSIPATQTARLVSGQSVDVSFDLSRAQVFHV</sequence>
<dbReference type="InterPro" id="IPR027417">
    <property type="entry name" value="P-loop_NTPase"/>
</dbReference>
<dbReference type="InterPro" id="IPR012340">
    <property type="entry name" value="NA-bd_OB-fold"/>
</dbReference>
<keyword evidence="3" id="KW-0547">Nucleotide-binding</keyword>
<feature type="domain" description="ABC transporter" evidence="5">
    <location>
        <begin position="10"/>
        <end position="242"/>
    </location>
</feature>
<dbReference type="EMBL" id="JAUSVK010000001">
    <property type="protein sequence ID" value="MDQ0390255.1"/>
    <property type="molecule type" value="Genomic_DNA"/>
</dbReference>
<keyword evidence="4 6" id="KW-0067">ATP-binding</keyword>
<dbReference type="InterPro" id="IPR008995">
    <property type="entry name" value="Mo/tungstate-bd_C_term_dom"/>
</dbReference>
<evidence type="ECO:0000313" key="6">
    <source>
        <dbReference type="EMBL" id="MDQ0390255.1"/>
    </source>
</evidence>
<evidence type="ECO:0000256" key="2">
    <source>
        <dbReference type="ARBA" id="ARBA00022448"/>
    </source>
</evidence>
<dbReference type="PROSITE" id="PS00211">
    <property type="entry name" value="ABC_TRANSPORTER_1"/>
    <property type="match status" value="1"/>
</dbReference>
<dbReference type="GO" id="GO:0005524">
    <property type="term" value="F:ATP binding"/>
    <property type="evidence" value="ECO:0007669"/>
    <property type="project" value="UniProtKB-KW"/>
</dbReference>
<evidence type="ECO:0000256" key="1">
    <source>
        <dbReference type="ARBA" id="ARBA00005417"/>
    </source>
</evidence>
<dbReference type="SMART" id="SM00382">
    <property type="entry name" value="AAA"/>
    <property type="match status" value="1"/>
</dbReference>
<comment type="caution">
    <text evidence="6">The sequence shown here is derived from an EMBL/GenBank/DDBJ whole genome shotgun (WGS) entry which is preliminary data.</text>
</comment>
<proteinExistence type="inferred from homology"/>
<comment type="similarity">
    <text evidence="1">Belongs to the ABC transporter superfamily.</text>
</comment>
<reference evidence="6 7" key="1">
    <citation type="submission" date="2023-07" db="EMBL/GenBank/DDBJ databases">
        <title>Genomic Encyclopedia of Type Strains, Phase IV (KMG-IV): sequencing the most valuable type-strain genomes for metagenomic binning, comparative biology and taxonomic classification.</title>
        <authorList>
            <person name="Goeker M."/>
        </authorList>
    </citation>
    <scope>NUCLEOTIDE SEQUENCE [LARGE SCALE GENOMIC DNA]</scope>
    <source>
        <strain evidence="6 7">DSM 5896</strain>
    </source>
</reference>
<accession>A0ABU0F880</accession>
<dbReference type="PANTHER" id="PTHR42781:SF4">
    <property type="entry name" value="SPERMIDINE_PUTRESCINE IMPORT ATP-BINDING PROTEIN POTA"/>
    <property type="match status" value="1"/>
</dbReference>
<keyword evidence="7" id="KW-1185">Reference proteome</keyword>
<evidence type="ECO:0000256" key="3">
    <source>
        <dbReference type="ARBA" id="ARBA00022741"/>
    </source>
</evidence>
<dbReference type="InterPro" id="IPR013611">
    <property type="entry name" value="Transp-assoc_OB_typ2"/>
</dbReference>
<dbReference type="SUPFAM" id="SSF50331">
    <property type="entry name" value="MOP-like"/>
    <property type="match status" value="1"/>
</dbReference>
<dbReference type="InterPro" id="IPR050093">
    <property type="entry name" value="ABC_SmlMolc_Importer"/>
</dbReference>
<dbReference type="Proteomes" id="UP001237448">
    <property type="component" value="Unassembled WGS sequence"/>
</dbReference>
<keyword evidence="2" id="KW-0813">Transport</keyword>
<dbReference type="Gene3D" id="3.40.50.300">
    <property type="entry name" value="P-loop containing nucleotide triphosphate hydrolases"/>
    <property type="match status" value="1"/>
</dbReference>
<dbReference type="InterPro" id="IPR003593">
    <property type="entry name" value="AAA+_ATPase"/>
</dbReference>
<dbReference type="InterPro" id="IPR003439">
    <property type="entry name" value="ABC_transporter-like_ATP-bd"/>
</dbReference>
<dbReference type="PANTHER" id="PTHR42781">
    <property type="entry name" value="SPERMIDINE/PUTRESCINE IMPORT ATP-BINDING PROTEIN POTA"/>
    <property type="match status" value="1"/>
</dbReference>
<dbReference type="Pfam" id="PF08402">
    <property type="entry name" value="TOBE_2"/>
    <property type="match status" value="1"/>
</dbReference>
<dbReference type="InterPro" id="IPR017871">
    <property type="entry name" value="ABC_transporter-like_CS"/>
</dbReference>
<protein>
    <submittedName>
        <fullName evidence="6">Spermidine/putrescine transport system ATP-binding protein</fullName>
    </submittedName>
</protein>
<organism evidence="6 7">
    <name type="scientific">Labrys monachus</name>
    <dbReference type="NCBI Taxonomy" id="217067"/>
    <lineage>
        <taxon>Bacteria</taxon>
        <taxon>Pseudomonadati</taxon>
        <taxon>Pseudomonadota</taxon>
        <taxon>Alphaproteobacteria</taxon>
        <taxon>Hyphomicrobiales</taxon>
        <taxon>Xanthobacteraceae</taxon>
        <taxon>Labrys</taxon>
    </lineage>
</organism>
<dbReference type="Gene3D" id="2.40.50.140">
    <property type="entry name" value="Nucleic acid-binding proteins"/>
    <property type="match status" value="1"/>
</dbReference>
<dbReference type="SUPFAM" id="SSF52540">
    <property type="entry name" value="P-loop containing nucleoside triphosphate hydrolases"/>
    <property type="match status" value="1"/>
</dbReference>
<dbReference type="Gene3D" id="2.40.50.100">
    <property type="match status" value="1"/>
</dbReference>
<dbReference type="RefSeq" id="WP_307421372.1">
    <property type="nucleotide sequence ID" value="NZ_JAUSVK010000001.1"/>
</dbReference>